<sequence>MGSVLLPKSPVLVKERREKGRPQGAPTECQSPFSNSRIQMLQNDLSTRETNINSQIEVSRVYESIVINQQCLSSQNQHYVYKLA</sequence>
<evidence type="ECO:0000313" key="1">
    <source>
        <dbReference type="EMBL" id="KAJ8643951.1"/>
    </source>
</evidence>
<name>A0ACC2ME86_PERAE</name>
<proteinExistence type="predicted"/>
<evidence type="ECO:0000313" key="2">
    <source>
        <dbReference type="Proteomes" id="UP001234297"/>
    </source>
</evidence>
<accession>A0ACC2ME86</accession>
<comment type="caution">
    <text evidence="1">The sequence shown here is derived from an EMBL/GenBank/DDBJ whole genome shotgun (WGS) entry which is preliminary data.</text>
</comment>
<keyword evidence="2" id="KW-1185">Reference proteome</keyword>
<organism evidence="1 2">
    <name type="scientific">Persea americana</name>
    <name type="common">Avocado</name>
    <dbReference type="NCBI Taxonomy" id="3435"/>
    <lineage>
        <taxon>Eukaryota</taxon>
        <taxon>Viridiplantae</taxon>
        <taxon>Streptophyta</taxon>
        <taxon>Embryophyta</taxon>
        <taxon>Tracheophyta</taxon>
        <taxon>Spermatophyta</taxon>
        <taxon>Magnoliopsida</taxon>
        <taxon>Magnoliidae</taxon>
        <taxon>Laurales</taxon>
        <taxon>Lauraceae</taxon>
        <taxon>Persea</taxon>
    </lineage>
</organism>
<reference evidence="1 2" key="1">
    <citation type="journal article" date="2022" name="Hortic Res">
        <title>A haplotype resolved chromosomal level avocado genome allows analysis of novel avocado genes.</title>
        <authorList>
            <person name="Nath O."/>
            <person name="Fletcher S.J."/>
            <person name="Hayward A."/>
            <person name="Shaw L.M."/>
            <person name="Masouleh A.K."/>
            <person name="Furtado A."/>
            <person name="Henry R.J."/>
            <person name="Mitter N."/>
        </authorList>
    </citation>
    <scope>NUCLEOTIDE SEQUENCE [LARGE SCALE GENOMIC DNA]</scope>
    <source>
        <strain evidence="2">cv. Hass</strain>
    </source>
</reference>
<dbReference type="EMBL" id="CM056810">
    <property type="protein sequence ID" value="KAJ8643951.1"/>
    <property type="molecule type" value="Genomic_DNA"/>
</dbReference>
<protein>
    <submittedName>
        <fullName evidence="1">Uncharacterized protein</fullName>
    </submittedName>
</protein>
<dbReference type="Proteomes" id="UP001234297">
    <property type="component" value="Chromosome 2"/>
</dbReference>
<gene>
    <name evidence="1" type="ORF">MRB53_005699</name>
</gene>